<keyword evidence="2" id="KW-1185">Reference proteome</keyword>
<evidence type="ECO:0000313" key="3">
    <source>
        <dbReference type="WBParaSite" id="nRc.2.0.1.t02130-RA"/>
    </source>
</evidence>
<organism evidence="2 3">
    <name type="scientific">Romanomermis culicivorax</name>
    <name type="common">Nematode worm</name>
    <dbReference type="NCBI Taxonomy" id="13658"/>
    <lineage>
        <taxon>Eukaryota</taxon>
        <taxon>Metazoa</taxon>
        <taxon>Ecdysozoa</taxon>
        <taxon>Nematoda</taxon>
        <taxon>Enoplea</taxon>
        <taxon>Dorylaimia</taxon>
        <taxon>Mermithida</taxon>
        <taxon>Mermithoidea</taxon>
        <taxon>Mermithidae</taxon>
        <taxon>Romanomermis</taxon>
    </lineage>
</organism>
<feature type="compositionally biased region" description="Acidic residues" evidence="1">
    <location>
        <begin position="14"/>
        <end position="28"/>
    </location>
</feature>
<accession>A0A915HKY1</accession>
<dbReference type="WBParaSite" id="nRc.2.0.1.t02130-RA">
    <property type="protein sequence ID" value="nRc.2.0.1.t02130-RA"/>
    <property type="gene ID" value="nRc.2.0.1.g02130"/>
</dbReference>
<proteinExistence type="predicted"/>
<feature type="region of interest" description="Disordered" evidence="1">
    <location>
        <begin position="1"/>
        <end position="48"/>
    </location>
</feature>
<reference evidence="3" key="1">
    <citation type="submission" date="2022-11" db="UniProtKB">
        <authorList>
            <consortium name="WormBaseParasite"/>
        </authorList>
    </citation>
    <scope>IDENTIFICATION</scope>
</reference>
<evidence type="ECO:0000313" key="2">
    <source>
        <dbReference type="Proteomes" id="UP000887565"/>
    </source>
</evidence>
<sequence>MAMKTSEPGPLQTSDEDDEQTSDDDDEDLFKFQTPPPLTEESKDVRRMAPETTQYDLNGTKYSFDYPASCATQGFKTIEELKNIKCEAAA</sequence>
<name>A0A915HKY1_ROMCU</name>
<dbReference type="AlphaFoldDB" id="A0A915HKY1"/>
<evidence type="ECO:0000256" key="1">
    <source>
        <dbReference type="SAM" id="MobiDB-lite"/>
    </source>
</evidence>
<protein>
    <submittedName>
        <fullName evidence="3">Uncharacterized protein</fullName>
    </submittedName>
</protein>
<dbReference type="Proteomes" id="UP000887565">
    <property type="component" value="Unplaced"/>
</dbReference>